<protein>
    <submittedName>
        <fullName evidence="2">Uncharacterized protein</fullName>
    </submittedName>
</protein>
<sequence>MADPSTDHDSLRLLSFIQLAREREKDFDTKQPLSASRYAGHELLTAMVNYFLLSHDELVPDENGRVVARTDQHVSRAILDVLHTAVQDSAIWGYLAGLLELLNSGAVKGEKNKRVVVIQEISNVCHVEFTRNQRLLRRMIQTDMATGLFRRHSNAYGKAGNVRVTVRPSLNHLDSLLKVDPVLYYLVRLTETGTSYPQALEWMEKLRGLRSSLGKGTNMNAHVDGAFNHLGYIIKAVSDLGAEIKLPSHRLKNDQMFGSRYQELEHDINAVNDEVDLSYFAVPIQRLRGRGMAKRMLEKLDQFCQKKIGCQLAFSYLDLMTRCLADLEGQCHTPDMKIPVRPKQTAEDRKEERKQQERRREQVRQT</sequence>
<dbReference type="PANTHER" id="PTHR40788:SF1">
    <property type="entry name" value="IPA PROTEIN"/>
    <property type="match status" value="1"/>
</dbReference>
<gene>
    <name evidence="2" type="ORF">QBC40DRAFT_322575</name>
</gene>
<dbReference type="Proteomes" id="UP001303160">
    <property type="component" value="Unassembled WGS sequence"/>
</dbReference>
<proteinExistence type="predicted"/>
<evidence type="ECO:0000313" key="3">
    <source>
        <dbReference type="Proteomes" id="UP001303160"/>
    </source>
</evidence>
<dbReference type="EMBL" id="MU863901">
    <property type="protein sequence ID" value="KAK4202034.1"/>
    <property type="molecule type" value="Genomic_DNA"/>
</dbReference>
<accession>A0AAN6XJV8</accession>
<feature type="compositionally biased region" description="Basic and acidic residues" evidence="1">
    <location>
        <begin position="344"/>
        <end position="366"/>
    </location>
</feature>
<evidence type="ECO:0000313" key="2">
    <source>
        <dbReference type="EMBL" id="KAK4202034.1"/>
    </source>
</evidence>
<reference evidence="2" key="2">
    <citation type="submission" date="2023-05" db="EMBL/GenBank/DDBJ databases">
        <authorList>
            <consortium name="Lawrence Berkeley National Laboratory"/>
            <person name="Steindorff A."/>
            <person name="Hensen N."/>
            <person name="Bonometti L."/>
            <person name="Westerberg I."/>
            <person name="Brannstrom I.O."/>
            <person name="Guillou S."/>
            <person name="Cros-Aarteil S."/>
            <person name="Calhoun S."/>
            <person name="Haridas S."/>
            <person name="Kuo A."/>
            <person name="Mondo S."/>
            <person name="Pangilinan J."/>
            <person name="Riley R."/>
            <person name="Labutti K."/>
            <person name="Andreopoulos B."/>
            <person name="Lipzen A."/>
            <person name="Chen C."/>
            <person name="Yanf M."/>
            <person name="Daum C."/>
            <person name="Ng V."/>
            <person name="Clum A."/>
            <person name="Ohm R."/>
            <person name="Martin F."/>
            <person name="Silar P."/>
            <person name="Natvig D."/>
            <person name="Lalanne C."/>
            <person name="Gautier V."/>
            <person name="Ament-Velasquez S.L."/>
            <person name="Kruys A."/>
            <person name="Hutchinson M.I."/>
            <person name="Powell A.J."/>
            <person name="Barry K."/>
            <person name="Miller A.N."/>
            <person name="Grigoriev I.V."/>
            <person name="Debuchy R."/>
            <person name="Gladieux P."/>
            <person name="Thoren M.H."/>
            <person name="Johannesson H."/>
        </authorList>
    </citation>
    <scope>NUCLEOTIDE SEQUENCE</scope>
    <source>
        <strain evidence="2">CBS 315.58</strain>
    </source>
</reference>
<dbReference type="AlphaFoldDB" id="A0AAN6XJV8"/>
<evidence type="ECO:0000256" key="1">
    <source>
        <dbReference type="SAM" id="MobiDB-lite"/>
    </source>
</evidence>
<organism evidence="2 3">
    <name type="scientific">Triangularia verruculosa</name>
    <dbReference type="NCBI Taxonomy" id="2587418"/>
    <lineage>
        <taxon>Eukaryota</taxon>
        <taxon>Fungi</taxon>
        <taxon>Dikarya</taxon>
        <taxon>Ascomycota</taxon>
        <taxon>Pezizomycotina</taxon>
        <taxon>Sordariomycetes</taxon>
        <taxon>Sordariomycetidae</taxon>
        <taxon>Sordariales</taxon>
        <taxon>Podosporaceae</taxon>
        <taxon>Triangularia</taxon>
    </lineage>
</organism>
<comment type="caution">
    <text evidence="2">The sequence shown here is derived from an EMBL/GenBank/DDBJ whole genome shotgun (WGS) entry which is preliminary data.</text>
</comment>
<dbReference type="PANTHER" id="PTHR40788">
    <property type="entry name" value="CLR5 DOMAIN-CONTAINING PROTEIN-RELATED"/>
    <property type="match status" value="1"/>
</dbReference>
<name>A0AAN6XJV8_9PEZI</name>
<keyword evidence="3" id="KW-1185">Reference proteome</keyword>
<feature type="region of interest" description="Disordered" evidence="1">
    <location>
        <begin position="334"/>
        <end position="366"/>
    </location>
</feature>
<reference evidence="2" key="1">
    <citation type="journal article" date="2023" name="Mol. Phylogenet. Evol.">
        <title>Genome-scale phylogeny and comparative genomics of the fungal order Sordariales.</title>
        <authorList>
            <person name="Hensen N."/>
            <person name="Bonometti L."/>
            <person name="Westerberg I."/>
            <person name="Brannstrom I.O."/>
            <person name="Guillou S."/>
            <person name="Cros-Aarteil S."/>
            <person name="Calhoun S."/>
            <person name="Haridas S."/>
            <person name="Kuo A."/>
            <person name="Mondo S."/>
            <person name="Pangilinan J."/>
            <person name="Riley R."/>
            <person name="LaButti K."/>
            <person name="Andreopoulos B."/>
            <person name="Lipzen A."/>
            <person name="Chen C."/>
            <person name="Yan M."/>
            <person name="Daum C."/>
            <person name="Ng V."/>
            <person name="Clum A."/>
            <person name="Steindorff A."/>
            <person name="Ohm R.A."/>
            <person name="Martin F."/>
            <person name="Silar P."/>
            <person name="Natvig D.O."/>
            <person name="Lalanne C."/>
            <person name="Gautier V."/>
            <person name="Ament-Velasquez S.L."/>
            <person name="Kruys A."/>
            <person name="Hutchinson M.I."/>
            <person name="Powell A.J."/>
            <person name="Barry K."/>
            <person name="Miller A.N."/>
            <person name="Grigoriev I.V."/>
            <person name="Debuchy R."/>
            <person name="Gladieux P."/>
            <person name="Hiltunen Thoren M."/>
            <person name="Johannesson H."/>
        </authorList>
    </citation>
    <scope>NUCLEOTIDE SEQUENCE</scope>
    <source>
        <strain evidence="2">CBS 315.58</strain>
    </source>
</reference>